<organism evidence="3">
    <name type="scientific">marine metagenome</name>
    <dbReference type="NCBI Taxonomy" id="408172"/>
    <lineage>
        <taxon>unclassified sequences</taxon>
        <taxon>metagenomes</taxon>
        <taxon>ecological metagenomes</taxon>
    </lineage>
</organism>
<dbReference type="Gene3D" id="3.30.390.10">
    <property type="entry name" value="Enolase-like, N-terminal domain"/>
    <property type="match status" value="1"/>
</dbReference>
<dbReference type="AlphaFoldDB" id="A0A382N837"/>
<proteinExistence type="predicted"/>
<dbReference type="GO" id="GO:0016829">
    <property type="term" value="F:lyase activity"/>
    <property type="evidence" value="ECO:0007669"/>
    <property type="project" value="UniProtKB-KW"/>
</dbReference>
<evidence type="ECO:0000256" key="1">
    <source>
        <dbReference type="ARBA" id="ARBA00023239"/>
    </source>
</evidence>
<name>A0A382N837_9ZZZZ</name>
<gene>
    <name evidence="3" type="ORF">METZ01_LOCUS309572</name>
</gene>
<keyword evidence="1" id="KW-0456">Lyase</keyword>
<feature type="domain" description="Mandelate racemase/muconate lactonizing enzyme N-terminal" evidence="2">
    <location>
        <begin position="18"/>
        <end position="131"/>
    </location>
</feature>
<dbReference type="Gene3D" id="3.20.20.120">
    <property type="entry name" value="Enolase-like C-terminal domain"/>
    <property type="match status" value="1"/>
</dbReference>
<dbReference type="EMBL" id="UINC01098300">
    <property type="protein sequence ID" value="SVC56718.1"/>
    <property type="molecule type" value="Genomic_DNA"/>
</dbReference>
<reference evidence="3" key="1">
    <citation type="submission" date="2018-05" db="EMBL/GenBank/DDBJ databases">
        <authorList>
            <person name="Lanie J.A."/>
            <person name="Ng W.-L."/>
            <person name="Kazmierczak K.M."/>
            <person name="Andrzejewski T.M."/>
            <person name="Davidsen T.M."/>
            <person name="Wayne K.J."/>
            <person name="Tettelin H."/>
            <person name="Glass J.I."/>
            <person name="Rusch D."/>
            <person name="Podicherti R."/>
            <person name="Tsui H.-C.T."/>
            <person name="Winkler M.E."/>
        </authorList>
    </citation>
    <scope>NUCLEOTIDE SEQUENCE</scope>
</reference>
<evidence type="ECO:0000313" key="3">
    <source>
        <dbReference type="EMBL" id="SVC56718.1"/>
    </source>
</evidence>
<dbReference type="InterPro" id="IPR034593">
    <property type="entry name" value="DgoD-like"/>
</dbReference>
<dbReference type="PANTHER" id="PTHR48080">
    <property type="entry name" value="D-GALACTONATE DEHYDRATASE-RELATED"/>
    <property type="match status" value="1"/>
</dbReference>
<dbReference type="InterPro" id="IPR036849">
    <property type="entry name" value="Enolase-like_C_sf"/>
</dbReference>
<protein>
    <recommendedName>
        <fullName evidence="2">Mandelate racemase/muconate lactonizing enzyme N-terminal domain-containing protein</fullName>
    </recommendedName>
</protein>
<feature type="non-terminal residue" evidence="3">
    <location>
        <position position="201"/>
    </location>
</feature>
<sequence>MKINNFKTLIYEFPLKEKVVTSFGEMDSRPALILEVTTTDNIKGYGEIWCNWPAKSAYYKVNLIHKVFKYFIQEIEFDSPKSFYNQINDKLSIMISQTGDAGTFQNIIAGFDIAIWDIFGKKIKKPINQIINKNANFQVNTYASGINPTNCKNTILNSRKNGFNKFKLKIGFNKKNDLRNIDSILEILKNNEELIVDVNQG</sequence>
<dbReference type="InterPro" id="IPR013341">
    <property type="entry name" value="Mandelate_racemase_N_dom"/>
</dbReference>
<dbReference type="PANTHER" id="PTHR48080:SF2">
    <property type="entry name" value="D-GALACTONATE DEHYDRATASE"/>
    <property type="match status" value="1"/>
</dbReference>
<dbReference type="SUPFAM" id="SSF54826">
    <property type="entry name" value="Enolase N-terminal domain-like"/>
    <property type="match status" value="1"/>
</dbReference>
<dbReference type="Pfam" id="PF02746">
    <property type="entry name" value="MR_MLE_N"/>
    <property type="match status" value="1"/>
</dbReference>
<accession>A0A382N837</accession>
<evidence type="ECO:0000259" key="2">
    <source>
        <dbReference type="Pfam" id="PF02746"/>
    </source>
</evidence>
<dbReference type="SUPFAM" id="SSF51604">
    <property type="entry name" value="Enolase C-terminal domain-like"/>
    <property type="match status" value="1"/>
</dbReference>
<dbReference type="InterPro" id="IPR029017">
    <property type="entry name" value="Enolase-like_N"/>
</dbReference>